<protein>
    <submittedName>
        <fullName evidence="5">T-complex protein 10, putative</fullName>
    </submittedName>
</protein>
<feature type="region of interest" description="Disordered" evidence="3">
    <location>
        <begin position="32"/>
        <end position="62"/>
    </location>
</feature>
<dbReference type="InterPro" id="IPR026581">
    <property type="entry name" value="TCP10L/CENPJ"/>
</dbReference>
<feature type="region of interest" description="Disordered" evidence="3">
    <location>
        <begin position="168"/>
        <end position="225"/>
    </location>
</feature>
<feature type="compositionally biased region" description="Polar residues" evidence="3">
    <location>
        <begin position="40"/>
        <end position="50"/>
    </location>
</feature>
<reference evidence="5" key="2">
    <citation type="journal article" date="2007" name="Science">
        <title>Draft genome sequence of the sexually transmitted pathogen Trichomonas vaginalis.</title>
        <authorList>
            <person name="Carlton J.M."/>
            <person name="Hirt R.P."/>
            <person name="Silva J.C."/>
            <person name="Delcher A.L."/>
            <person name="Schatz M."/>
            <person name="Zhao Q."/>
            <person name="Wortman J.R."/>
            <person name="Bidwell S.L."/>
            <person name="Alsmark U.C.M."/>
            <person name="Besteiro S."/>
            <person name="Sicheritz-Ponten T."/>
            <person name="Noel C.J."/>
            <person name="Dacks J.B."/>
            <person name="Foster P.G."/>
            <person name="Simillion C."/>
            <person name="Van de Peer Y."/>
            <person name="Miranda-Saavedra D."/>
            <person name="Barton G.J."/>
            <person name="Westrop G.D."/>
            <person name="Mueller S."/>
            <person name="Dessi D."/>
            <person name="Fiori P.L."/>
            <person name="Ren Q."/>
            <person name="Paulsen I."/>
            <person name="Zhang H."/>
            <person name="Bastida-Corcuera F.D."/>
            <person name="Simoes-Barbosa A."/>
            <person name="Brown M.T."/>
            <person name="Hayes R.D."/>
            <person name="Mukherjee M."/>
            <person name="Okumura C.Y."/>
            <person name="Schneider R."/>
            <person name="Smith A.J."/>
            <person name="Vanacova S."/>
            <person name="Villalvazo M."/>
            <person name="Haas B.J."/>
            <person name="Pertea M."/>
            <person name="Feldblyum T.V."/>
            <person name="Utterback T.R."/>
            <person name="Shu C.L."/>
            <person name="Osoegawa K."/>
            <person name="de Jong P.J."/>
            <person name="Hrdy I."/>
            <person name="Horvathova L."/>
            <person name="Zubacova Z."/>
            <person name="Dolezal P."/>
            <person name="Malik S.B."/>
            <person name="Logsdon J.M. Jr."/>
            <person name="Henze K."/>
            <person name="Gupta A."/>
            <person name="Wang C.C."/>
            <person name="Dunne R.L."/>
            <person name="Upcroft J.A."/>
            <person name="Upcroft P."/>
            <person name="White O."/>
            <person name="Salzberg S.L."/>
            <person name="Tang P."/>
            <person name="Chiu C.-H."/>
            <person name="Lee Y.-S."/>
            <person name="Embley T.M."/>
            <person name="Coombs G.H."/>
            <person name="Mottram J.C."/>
            <person name="Tachezy J."/>
            <person name="Fraser-Liggett C.M."/>
            <person name="Johnson P.J."/>
        </authorList>
    </citation>
    <scope>NUCLEOTIDE SEQUENCE [LARGE SCALE GENOMIC DNA]</scope>
    <source>
        <strain evidence="5">G3</strain>
    </source>
</reference>
<proteinExistence type="inferred from homology"/>
<dbReference type="KEGG" id="tva:4756100"/>
<dbReference type="VEuPathDB" id="TrichDB:TVAG_018390"/>
<dbReference type="RefSeq" id="XP_001311233.1">
    <property type="nucleotide sequence ID" value="XM_001311232.1"/>
</dbReference>
<evidence type="ECO:0000259" key="4">
    <source>
        <dbReference type="Pfam" id="PF07202"/>
    </source>
</evidence>
<dbReference type="VEuPathDB" id="TrichDB:TVAGG3_0506470"/>
<dbReference type="InterPro" id="IPR047002">
    <property type="entry name" value="Tcp10_C_sf"/>
</dbReference>
<gene>
    <name evidence="5" type="ORF">TVAG_018390</name>
</gene>
<evidence type="ECO:0000256" key="3">
    <source>
        <dbReference type="SAM" id="MobiDB-lite"/>
    </source>
</evidence>
<dbReference type="Proteomes" id="UP000001542">
    <property type="component" value="Unassembled WGS sequence"/>
</dbReference>
<feature type="region of interest" description="Disordered" evidence="3">
    <location>
        <begin position="1"/>
        <end position="20"/>
    </location>
</feature>
<keyword evidence="2" id="KW-0175">Coiled coil</keyword>
<organism evidence="5 6">
    <name type="scientific">Trichomonas vaginalis (strain ATCC PRA-98 / G3)</name>
    <dbReference type="NCBI Taxonomy" id="412133"/>
    <lineage>
        <taxon>Eukaryota</taxon>
        <taxon>Metamonada</taxon>
        <taxon>Parabasalia</taxon>
        <taxon>Trichomonadida</taxon>
        <taxon>Trichomonadidae</taxon>
        <taxon>Trichomonas</taxon>
    </lineage>
</organism>
<feature type="domain" description="Centromere protein J C-terminal" evidence="4">
    <location>
        <begin position="380"/>
        <end position="414"/>
    </location>
</feature>
<feature type="coiled-coil region" evidence="2">
    <location>
        <begin position="82"/>
        <end position="167"/>
    </location>
</feature>
<dbReference type="OMA" id="FEYKQET"/>
<dbReference type="InParanoid" id="A2F9X5"/>
<dbReference type="AlphaFoldDB" id="A2F9X5"/>
<name>A2F9X5_TRIV3</name>
<dbReference type="InterPro" id="IPR009852">
    <property type="entry name" value="CENPJ_C_dom"/>
</dbReference>
<evidence type="ECO:0000313" key="5">
    <source>
        <dbReference type="EMBL" id="EAX98303.1"/>
    </source>
</evidence>
<comment type="similarity">
    <text evidence="1">Belongs to the TCP10 family.</text>
</comment>
<evidence type="ECO:0000313" key="6">
    <source>
        <dbReference type="Proteomes" id="UP000001542"/>
    </source>
</evidence>
<evidence type="ECO:0000256" key="2">
    <source>
        <dbReference type="SAM" id="Coils"/>
    </source>
</evidence>
<dbReference type="PANTHER" id="PTHR10331:SF6">
    <property type="entry name" value="SPINDLE ASSEMBLY ABNORMAL 4"/>
    <property type="match status" value="1"/>
</dbReference>
<dbReference type="SMR" id="A2F9X5"/>
<reference evidence="5" key="1">
    <citation type="submission" date="2006-10" db="EMBL/GenBank/DDBJ databases">
        <authorList>
            <person name="Amadeo P."/>
            <person name="Zhao Q."/>
            <person name="Wortman J."/>
            <person name="Fraser-Liggett C."/>
            <person name="Carlton J."/>
        </authorList>
    </citation>
    <scope>NUCLEOTIDE SEQUENCE</scope>
    <source>
        <strain evidence="5">G3</strain>
    </source>
</reference>
<dbReference type="OrthoDB" id="10252174at2759"/>
<dbReference type="eggNOG" id="ENOG502QQR0">
    <property type="taxonomic scope" value="Eukaryota"/>
</dbReference>
<feature type="compositionally biased region" description="Low complexity" evidence="3">
    <location>
        <begin position="170"/>
        <end position="183"/>
    </location>
</feature>
<dbReference type="PANTHER" id="PTHR10331">
    <property type="entry name" value="T COMPLEX PROTEIN 10"/>
    <property type="match status" value="1"/>
</dbReference>
<evidence type="ECO:0000256" key="1">
    <source>
        <dbReference type="ARBA" id="ARBA00005627"/>
    </source>
</evidence>
<dbReference type="EMBL" id="DS113681">
    <property type="protein sequence ID" value="EAX98303.1"/>
    <property type="molecule type" value="Genomic_DNA"/>
</dbReference>
<dbReference type="Gene3D" id="2.60.450.20">
    <property type="match status" value="1"/>
</dbReference>
<dbReference type="Pfam" id="PF07202">
    <property type="entry name" value="Tcp10_C"/>
    <property type="match status" value="1"/>
</dbReference>
<feature type="compositionally biased region" description="Acidic residues" evidence="3">
    <location>
        <begin position="193"/>
        <end position="223"/>
    </location>
</feature>
<sequence>MSKKKTPSSPIRYETTAEDKELDTFCQLEKALKEEENENTNQGKRQSVTFNIPDELMPGGMRPEDAFTNITQTQKNDFHEAFMELQRRLSDVKRREADLLRNENWIKAEKLQLQKERKQIEENKMITDNKLQNAEIINLRNKIDELTERYENEKRQWRIERQQLLEKISQQQKPQQQQPQQPKTRPKVTFITPDDDPPQNETNNDDEEEEIHQEEHHEEEEEQNIVKAERDGYNQEEEEEAQYDDQSPLSQKIKETKIINDILKRDYMKTNSSQNSDKGKRNNNLIKQVKKRQIIHDKYQLDFDYNPGPIYKEEIKKDGRKVVIFKDGSKGTVFRNGTKKVRKGQNLYIFYVNKDIAIEFPDKAVGYKYKETNAIELSLPDGSVIYVFPNGQKEKHYANGDKAIQFPNGTYKIIYPNGDYETHFPDGKTEALTNGKVVVSYE</sequence>
<dbReference type="STRING" id="5722.A2F9X5"/>
<dbReference type="FunFam" id="2.60.450.20:FF:000006">
    <property type="entry name" value="T-complex protein 10, putative"/>
    <property type="match status" value="1"/>
</dbReference>
<accession>A2F9X5</accession>
<keyword evidence="6" id="KW-1185">Reference proteome</keyword>